<comment type="subcellular location">
    <subcellularLocation>
        <location evidence="1">Membrane</location>
    </subcellularLocation>
</comment>
<evidence type="ECO:0000256" key="2">
    <source>
        <dbReference type="ARBA" id="ARBA00022741"/>
    </source>
</evidence>
<accession>A0A7H9S2U4</accession>
<evidence type="ECO:0000256" key="5">
    <source>
        <dbReference type="ARBA" id="ARBA00023136"/>
    </source>
</evidence>
<proteinExistence type="predicted"/>
<sequence>MVMFATDLFDIYAQTTKIVEQFPEMAEKYKPIQVQFEDKCSHPDARIMVYGVYNAGKSTLINALVGEEVAATGDIPLTDRVDSYHWNNTVILDTPGVDAPLEHEQVTREQMLKADAIIFVVNPSGAAEEEKTFKVLIDILQARKQLFLVLNDKDNMDVETLTRLKDDIRKRLQMFAEEKGMQEVLHSIPILRIKAKQALQAKLKKDNELLQFSEFPEFEDELKAFITGIDNQAVYHRLNGELLRFLGYAQEVLRKKETSEIVRTCDDLLKKIIEQQHRCHQTIIDEIKRQRGDIYYRCKGSIFQAPEQAQEKVTELLNKACEKVNAVLLQETDYLVQQYQVDIESLEAAFLQPEQVTSTCDIPLKMGEAAHSDLGKNDAKYELNTETFNHVFTSLESTVKPEHIVTGLKALKEWLPSLMKGIGEKTMEKWAGAVVGKWLPGAGLAITAINSLWDIFAEDSKSKYMREQIEQQRRERERYQQEIDDFAHKTATQFETDTMKAINDELTPWFKEIQDKVKASRDIASGQEQVIGEALLKIQRLSLQLDDVAG</sequence>
<dbReference type="SUPFAM" id="SSF52540">
    <property type="entry name" value="P-loop containing nucleoside triphosphate hydrolases"/>
    <property type="match status" value="1"/>
</dbReference>
<feature type="coiled-coil region" evidence="6">
    <location>
        <begin position="462"/>
        <end position="489"/>
    </location>
</feature>
<feature type="domain" description="G" evidence="7">
    <location>
        <begin position="46"/>
        <end position="151"/>
    </location>
</feature>
<organism evidence="8 9">
    <name type="scientific">Escherichia coli</name>
    <dbReference type="NCBI Taxonomy" id="562"/>
    <lineage>
        <taxon>Bacteria</taxon>
        <taxon>Pseudomonadati</taxon>
        <taxon>Pseudomonadota</taxon>
        <taxon>Gammaproteobacteria</taxon>
        <taxon>Enterobacterales</taxon>
        <taxon>Enterobacteriaceae</taxon>
        <taxon>Escherichia</taxon>
    </lineage>
</organism>
<keyword evidence="3" id="KW-0378">Hydrolase</keyword>
<dbReference type="CDD" id="cd09912">
    <property type="entry name" value="DLP_2"/>
    <property type="match status" value="1"/>
</dbReference>
<gene>
    <name evidence="8" type="ORF">HVY77_04490</name>
</gene>
<dbReference type="GO" id="GO:0005525">
    <property type="term" value="F:GTP binding"/>
    <property type="evidence" value="ECO:0007669"/>
    <property type="project" value="UniProtKB-KW"/>
</dbReference>
<evidence type="ECO:0000313" key="8">
    <source>
        <dbReference type="EMBL" id="QMF66343.1"/>
    </source>
</evidence>
<keyword evidence="5" id="KW-0472">Membrane</keyword>
<dbReference type="Proteomes" id="UP000512322">
    <property type="component" value="Chromosome"/>
</dbReference>
<keyword evidence="2" id="KW-0547">Nucleotide-binding</keyword>
<dbReference type="Pfam" id="PF01926">
    <property type="entry name" value="MMR_HSR1"/>
    <property type="match status" value="1"/>
</dbReference>
<dbReference type="GO" id="GO:0016020">
    <property type="term" value="C:membrane"/>
    <property type="evidence" value="ECO:0007669"/>
    <property type="project" value="UniProtKB-SubCell"/>
</dbReference>
<protein>
    <submittedName>
        <fullName evidence="8">50S ribosome-binding GTPase</fullName>
    </submittedName>
</protein>
<name>A0A7H9S2U4_ECOLX</name>
<dbReference type="Gene3D" id="3.40.50.300">
    <property type="entry name" value="P-loop containing nucleotide triphosphate hydrolases"/>
    <property type="match status" value="1"/>
</dbReference>
<dbReference type="PANTHER" id="PTHR10465:SF0">
    <property type="entry name" value="SARCALUMENIN"/>
    <property type="match status" value="1"/>
</dbReference>
<evidence type="ECO:0000256" key="3">
    <source>
        <dbReference type="ARBA" id="ARBA00022801"/>
    </source>
</evidence>
<keyword evidence="6" id="KW-0175">Coiled coil</keyword>
<dbReference type="InterPro" id="IPR006073">
    <property type="entry name" value="GTP-bd"/>
</dbReference>
<evidence type="ECO:0000313" key="9">
    <source>
        <dbReference type="Proteomes" id="UP000512322"/>
    </source>
</evidence>
<dbReference type="GO" id="GO:0003924">
    <property type="term" value="F:GTPase activity"/>
    <property type="evidence" value="ECO:0007669"/>
    <property type="project" value="InterPro"/>
</dbReference>
<dbReference type="InterPro" id="IPR027417">
    <property type="entry name" value="P-loop_NTPase"/>
</dbReference>
<keyword evidence="4" id="KW-0342">GTP-binding</keyword>
<dbReference type="PANTHER" id="PTHR10465">
    <property type="entry name" value="TRANSMEMBRANE GTPASE FZO1"/>
    <property type="match status" value="1"/>
</dbReference>
<evidence type="ECO:0000259" key="7">
    <source>
        <dbReference type="Pfam" id="PF01926"/>
    </source>
</evidence>
<dbReference type="EMBL" id="CP057293">
    <property type="protein sequence ID" value="QMF66343.1"/>
    <property type="molecule type" value="Genomic_DNA"/>
</dbReference>
<dbReference type="InterPro" id="IPR027094">
    <property type="entry name" value="Mitofusin_fam"/>
</dbReference>
<reference evidence="8 9" key="1">
    <citation type="submission" date="2020-06" db="EMBL/GenBank/DDBJ databases">
        <title>REHAB project genomes.</title>
        <authorList>
            <person name="Shaw L.P."/>
        </authorList>
    </citation>
    <scope>NUCLEOTIDE SEQUENCE [LARGE SCALE GENOMIC DNA]</scope>
    <source>
        <strain evidence="8 9">RHB30-C10</strain>
    </source>
</reference>
<evidence type="ECO:0000256" key="6">
    <source>
        <dbReference type="SAM" id="Coils"/>
    </source>
</evidence>
<evidence type="ECO:0000256" key="1">
    <source>
        <dbReference type="ARBA" id="ARBA00004370"/>
    </source>
</evidence>
<evidence type="ECO:0000256" key="4">
    <source>
        <dbReference type="ARBA" id="ARBA00023134"/>
    </source>
</evidence>
<dbReference type="AlphaFoldDB" id="A0A7H9S2U4"/>